<evidence type="ECO:0000259" key="10">
    <source>
        <dbReference type="PROSITE" id="PS50928"/>
    </source>
</evidence>
<dbReference type="GO" id="GO:0043190">
    <property type="term" value="C:ATP-binding cassette (ABC) transporter complex"/>
    <property type="evidence" value="ECO:0007669"/>
    <property type="project" value="InterPro"/>
</dbReference>
<dbReference type="Pfam" id="PF00528">
    <property type="entry name" value="BPD_transp_1"/>
    <property type="match status" value="1"/>
</dbReference>
<reference evidence="11 12" key="1">
    <citation type="submission" date="2014-03" db="EMBL/GenBank/DDBJ databases">
        <title>Genomics of Bifidobacteria.</title>
        <authorList>
            <person name="Ventura M."/>
            <person name="Milani C."/>
            <person name="Lugli G.A."/>
        </authorList>
    </citation>
    <scope>NUCLEOTIDE SEQUENCE [LARGE SCALE GENOMIC DNA]</scope>
    <source>
        <strain evidence="11 12">LMG 21775</strain>
    </source>
</reference>
<dbReference type="RefSeq" id="WP_033498147.1">
    <property type="nucleotide sequence ID" value="NZ_BAABVZ010000001.1"/>
</dbReference>
<feature type="transmembrane region" description="Helical" evidence="9">
    <location>
        <begin position="20"/>
        <end position="43"/>
    </location>
</feature>
<protein>
    <submittedName>
        <fullName evidence="11">Glutamine-binding periplasmic protein</fullName>
    </submittedName>
</protein>
<evidence type="ECO:0000256" key="5">
    <source>
        <dbReference type="ARBA" id="ARBA00022692"/>
    </source>
</evidence>
<dbReference type="OrthoDB" id="3181282at2"/>
<dbReference type="PROSITE" id="PS50928">
    <property type="entry name" value="ABC_TM1"/>
    <property type="match status" value="1"/>
</dbReference>
<evidence type="ECO:0000256" key="6">
    <source>
        <dbReference type="ARBA" id="ARBA00022970"/>
    </source>
</evidence>
<keyword evidence="8 9" id="KW-0472">Membrane</keyword>
<comment type="similarity">
    <text evidence="2">Belongs to the binding-protein-dependent transport system permease family. HisMQ subfamily.</text>
</comment>
<evidence type="ECO:0000256" key="3">
    <source>
        <dbReference type="ARBA" id="ARBA00022448"/>
    </source>
</evidence>
<proteinExistence type="inferred from homology"/>
<dbReference type="InterPro" id="IPR000515">
    <property type="entry name" value="MetI-like"/>
</dbReference>
<evidence type="ECO:0000256" key="8">
    <source>
        <dbReference type="ARBA" id="ARBA00023136"/>
    </source>
</evidence>
<evidence type="ECO:0000256" key="9">
    <source>
        <dbReference type="RuleBase" id="RU363032"/>
    </source>
</evidence>
<sequence>MGADLIHLLNTYGTQFLSSYWVSLRIALIAFAGGFLLGTLLTVARVSPIPPLRGAVNVFVETFRNAPVLCVLIFIVYALPDLGIVIDYEPSVIIALVLVSSAFACDNLRTGINTIDAGQIEAARALGMGFSSIVGSIVLPQAFRSVIQPMVTLFISVVISSSAGSLVPLAHKELTGLVADINNHEAMGMVTFLIASLLYVFTGLIIAFFGRKVERRLAIWR</sequence>
<evidence type="ECO:0000256" key="7">
    <source>
        <dbReference type="ARBA" id="ARBA00022989"/>
    </source>
</evidence>
<keyword evidence="5 9" id="KW-0812">Transmembrane</keyword>
<dbReference type="CDD" id="cd06261">
    <property type="entry name" value="TM_PBP2"/>
    <property type="match status" value="1"/>
</dbReference>
<dbReference type="STRING" id="218140.BPSY_0811"/>
<feature type="transmembrane region" description="Helical" evidence="9">
    <location>
        <begin position="190"/>
        <end position="210"/>
    </location>
</feature>
<dbReference type="eggNOG" id="COG0765">
    <property type="taxonomic scope" value="Bacteria"/>
</dbReference>
<dbReference type="AlphaFoldDB" id="A0A087CFB3"/>
<comment type="caution">
    <text evidence="11">The sequence shown here is derived from an EMBL/GenBank/DDBJ whole genome shotgun (WGS) entry which is preliminary data.</text>
</comment>
<keyword evidence="7 9" id="KW-1133">Transmembrane helix</keyword>
<gene>
    <name evidence="11" type="ORF">BPSY_0811</name>
</gene>
<comment type="subcellular location">
    <subcellularLocation>
        <location evidence="1 9">Cell membrane</location>
        <topology evidence="1 9">Multi-pass membrane protein</topology>
    </subcellularLocation>
</comment>
<evidence type="ECO:0000256" key="2">
    <source>
        <dbReference type="ARBA" id="ARBA00010072"/>
    </source>
</evidence>
<dbReference type="GeneID" id="98300016"/>
<keyword evidence="4" id="KW-1003">Cell membrane</keyword>
<evidence type="ECO:0000313" key="11">
    <source>
        <dbReference type="EMBL" id="KFI81963.1"/>
    </source>
</evidence>
<dbReference type="EMBL" id="JGZI01000009">
    <property type="protein sequence ID" value="KFI81963.1"/>
    <property type="molecule type" value="Genomic_DNA"/>
</dbReference>
<name>A0A087CFB3_9BIFI</name>
<feature type="transmembrane region" description="Helical" evidence="9">
    <location>
        <begin position="55"/>
        <end position="79"/>
    </location>
</feature>
<dbReference type="SUPFAM" id="SSF161098">
    <property type="entry name" value="MetI-like"/>
    <property type="match status" value="1"/>
</dbReference>
<keyword evidence="6" id="KW-0029">Amino-acid transport</keyword>
<evidence type="ECO:0000256" key="4">
    <source>
        <dbReference type="ARBA" id="ARBA00022475"/>
    </source>
</evidence>
<dbReference type="InterPro" id="IPR043429">
    <property type="entry name" value="ArtM/GltK/GlnP/TcyL/YhdX-like"/>
</dbReference>
<dbReference type="Gene3D" id="1.10.3720.10">
    <property type="entry name" value="MetI-like"/>
    <property type="match status" value="1"/>
</dbReference>
<dbReference type="Proteomes" id="UP000029050">
    <property type="component" value="Unassembled WGS sequence"/>
</dbReference>
<feature type="transmembrane region" description="Helical" evidence="9">
    <location>
        <begin position="85"/>
        <end position="105"/>
    </location>
</feature>
<feature type="domain" description="ABC transmembrane type-1" evidence="10">
    <location>
        <begin position="20"/>
        <end position="210"/>
    </location>
</feature>
<dbReference type="PANTHER" id="PTHR30614">
    <property type="entry name" value="MEMBRANE COMPONENT OF AMINO ACID ABC TRANSPORTER"/>
    <property type="match status" value="1"/>
</dbReference>
<evidence type="ECO:0000313" key="12">
    <source>
        <dbReference type="Proteomes" id="UP000029050"/>
    </source>
</evidence>
<dbReference type="GO" id="GO:0022857">
    <property type="term" value="F:transmembrane transporter activity"/>
    <property type="evidence" value="ECO:0007669"/>
    <property type="project" value="InterPro"/>
</dbReference>
<accession>A0A087CFB3</accession>
<dbReference type="InterPro" id="IPR035906">
    <property type="entry name" value="MetI-like_sf"/>
</dbReference>
<dbReference type="PANTHER" id="PTHR30614:SF37">
    <property type="entry name" value="AMINO-ACID ABC TRANSPORTER PERMEASE PROTEIN YHDX-RELATED"/>
    <property type="match status" value="1"/>
</dbReference>
<dbReference type="InterPro" id="IPR010065">
    <property type="entry name" value="AA_ABC_transptr_permease_3TM"/>
</dbReference>
<dbReference type="NCBIfam" id="TIGR01726">
    <property type="entry name" value="HEQRo_perm_3TM"/>
    <property type="match status" value="1"/>
</dbReference>
<feature type="transmembrane region" description="Helical" evidence="9">
    <location>
        <begin position="151"/>
        <end position="170"/>
    </location>
</feature>
<organism evidence="11 12">
    <name type="scientific">Bifidobacterium psychraerophilum</name>
    <dbReference type="NCBI Taxonomy" id="218140"/>
    <lineage>
        <taxon>Bacteria</taxon>
        <taxon>Bacillati</taxon>
        <taxon>Actinomycetota</taxon>
        <taxon>Actinomycetes</taxon>
        <taxon>Bifidobacteriales</taxon>
        <taxon>Bifidobacteriaceae</taxon>
        <taxon>Bifidobacterium</taxon>
    </lineage>
</organism>
<dbReference type="GO" id="GO:0006865">
    <property type="term" value="P:amino acid transport"/>
    <property type="evidence" value="ECO:0007669"/>
    <property type="project" value="UniProtKB-KW"/>
</dbReference>
<keyword evidence="3 9" id="KW-0813">Transport</keyword>
<evidence type="ECO:0000256" key="1">
    <source>
        <dbReference type="ARBA" id="ARBA00004651"/>
    </source>
</evidence>
<keyword evidence="12" id="KW-1185">Reference proteome</keyword>